<sequence>MGSDWIWELRVPAAAEPALRELYALAADRDLRPQRPDGLINLFTDPDADLRTVEDAQAALSAMATGTEHGQLWANGDVDIFVNWQEGTLVWTLDAAFCYRRPTPEADTFRELHARLTGLWLDAAERLNADAGRVLDEWSCEQVWDLGIHDASHPAGGWPAELGWWTYLGPDRRLPPAPLPEIAAQARRLPNGALLVKLLDDPAAVDPLRYQDIHTRWLRAA</sequence>
<accession>A0A4V6MGU0</accession>
<dbReference type="Proteomes" id="UP000294114">
    <property type="component" value="Unassembled WGS sequence"/>
</dbReference>
<reference evidence="1 2" key="1">
    <citation type="submission" date="2019-02" db="EMBL/GenBank/DDBJ databases">
        <title>Sequencing the genomes of 1000 actinobacteria strains.</title>
        <authorList>
            <person name="Klenk H.-P."/>
        </authorList>
    </citation>
    <scope>NUCLEOTIDE SEQUENCE [LARGE SCALE GENOMIC DNA]</scope>
    <source>
        <strain evidence="1 2">DSM 45612</strain>
    </source>
</reference>
<comment type="caution">
    <text evidence="1">The sequence shown here is derived from an EMBL/GenBank/DDBJ whole genome shotgun (WGS) entry which is preliminary data.</text>
</comment>
<name>A0A4V6MGU0_9ACTN</name>
<protein>
    <submittedName>
        <fullName evidence="1">Uncharacterized protein</fullName>
    </submittedName>
</protein>
<dbReference type="EMBL" id="SHLD01000001">
    <property type="protein sequence ID" value="RZU75446.1"/>
    <property type="molecule type" value="Genomic_DNA"/>
</dbReference>
<keyword evidence="2" id="KW-1185">Reference proteome</keyword>
<proteinExistence type="predicted"/>
<organism evidence="1 2">
    <name type="scientific">Micromonospora kangleipakensis</name>
    <dbReference type="NCBI Taxonomy" id="1077942"/>
    <lineage>
        <taxon>Bacteria</taxon>
        <taxon>Bacillati</taxon>
        <taxon>Actinomycetota</taxon>
        <taxon>Actinomycetes</taxon>
        <taxon>Micromonosporales</taxon>
        <taxon>Micromonosporaceae</taxon>
        <taxon>Micromonospora</taxon>
    </lineage>
</organism>
<gene>
    <name evidence="1" type="ORF">EV384_3988</name>
</gene>
<evidence type="ECO:0000313" key="1">
    <source>
        <dbReference type="EMBL" id="RZU75446.1"/>
    </source>
</evidence>
<dbReference type="AlphaFoldDB" id="A0A4V6MGU0"/>
<evidence type="ECO:0000313" key="2">
    <source>
        <dbReference type="Proteomes" id="UP000294114"/>
    </source>
</evidence>